<dbReference type="Gene3D" id="3.40.30.10">
    <property type="entry name" value="Glutaredoxin"/>
    <property type="match status" value="1"/>
</dbReference>
<dbReference type="PANTHER" id="PTHR12151:SF25">
    <property type="entry name" value="LINALOOL DEHYDRATASE_ISOMERASE DOMAIN-CONTAINING PROTEIN"/>
    <property type="match status" value="1"/>
</dbReference>
<dbReference type="RefSeq" id="WP_169114577.1">
    <property type="nucleotide sequence ID" value="NZ_JAAAUB010000001.1"/>
</dbReference>
<accession>A0ABX1QKL9</accession>
<dbReference type="InterPro" id="IPR003782">
    <property type="entry name" value="SCO1/SenC"/>
</dbReference>
<dbReference type="EMBL" id="JAAAUB010000001">
    <property type="protein sequence ID" value="NMH15610.1"/>
    <property type="molecule type" value="Genomic_DNA"/>
</dbReference>
<comment type="caution">
    <text evidence="5">The sequence shown here is derived from an EMBL/GenBank/DDBJ whole genome shotgun (WGS) entry which is preliminary data.</text>
</comment>
<dbReference type="CDD" id="cd02968">
    <property type="entry name" value="SCO"/>
    <property type="match status" value="1"/>
</dbReference>
<sequence length="199" mass="22101">MTIRPGLRRCFLLALLPLMLLAACEQATTTASFHATEIRDASFGRELQLPDTEGRLRTLADFRGEVVAVYFGFLQCPDVCPTALSRAVAVKQLLGEDGKRFRVVFITVDPERDTPEVVRAYLDAFDPSFVGLVGSPEEVARTAKEFRVYYRKVPTGSSYTMDHTATTFVYNAHGKLRLAVPHALSAEDFAADVRRLLAE</sequence>
<feature type="chain" id="PRO_5047465500" evidence="3">
    <location>
        <begin position="23"/>
        <end position="199"/>
    </location>
</feature>
<gene>
    <name evidence="5" type="ORF">GV368_00480</name>
</gene>
<evidence type="ECO:0000259" key="4">
    <source>
        <dbReference type="PROSITE" id="PS51352"/>
    </source>
</evidence>
<dbReference type="InterPro" id="IPR013766">
    <property type="entry name" value="Thioredoxin_domain"/>
</dbReference>
<dbReference type="PROSITE" id="PS51352">
    <property type="entry name" value="THIOREDOXIN_2"/>
    <property type="match status" value="1"/>
</dbReference>
<reference evidence="5 6" key="1">
    <citation type="journal article" date="2020" name="Curr. Microbiol.">
        <title>Tepidiphilus baoligensis sp. nov., a Novel Bacterium of the Family Hydrogenophilaceae Isolated from an Oil Reservoir.</title>
        <authorList>
            <person name="Zhang X."/>
            <person name="Wang G."/>
            <person name="Ma X."/>
            <person name="Yu J."/>
            <person name="You J."/>
            <person name="Xue Y."/>
            <person name="Ma Y."/>
        </authorList>
    </citation>
    <scope>NUCLEOTIDE SEQUENCE [LARGE SCALE GENOMIC DNA]</scope>
    <source>
        <strain evidence="5 6">B18-69</strain>
    </source>
</reference>
<keyword evidence="3" id="KW-0732">Signal</keyword>
<name>A0ABX1QKL9_9PROT</name>
<evidence type="ECO:0000313" key="5">
    <source>
        <dbReference type="EMBL" id="NMH15610.1"/>
    </source>
</evidence>
<evidence type="ECO:0000256" key="2">
    <source>
        <dbReference type="ARBA" id="ARBA00023008"/>
    </source>
</evidence>
<evidence type="ECO:0000313" key="6">
    <source>
        <dbReference type="Proteomes" id="UP000669605"/>
    </source>
</evidence>
<proteinExistence type="inferred from homology"/>
<feature type="signal peptide" evidence="3">
    <location>
        <begin position="1"/>
        <end position="22"/>
    </location>
</feature>
<evidence type="ECO:0000256" key="1">
    <source>
        <dbReference type="ARBA" id="ARBA00010996"/>
    </source>
</evidence>
<dbReference type="Pfam" id="PF02630">
    <property type="entry name" value="SCO1-SenC"/>
    <property type="match status" value="1"/>
</dbReference>
<comment type="similarity">
    <text evidence="1">Belongs to the SCO1/2 family.</text>
</comment>
<organism evidence="5 6">
    <name type="scientific">Tepidiphilus baoligensis</name>
    <dbReference type="NCBI Taxonomy" id="2698687"/>
    <lineage>
        <taxon>Bacteria</taxon>
        <taxon>Pseudomonadati</taxon>
        <taxon>Pseudomonadota</taxon>
        <taxon>Hydrogenophilia</taxon>
        <taxon>Hydrogenophilales</taxon>
        <taxon>Hydrogenophilaceae</taxon>
        <taxon>Tepidiphilus</taxon>
    </lineage>
</organism>
<dbReference type="PROSITE" id="PS51257">
    <property type="entry name" value="PROKAR_LIPOPROTEIN"/>
    <property type="match status" value="1"/>
</dbReference>
<dbReference type="PANTHER" id="PTHR12151">
    <property type="entry name" value="ELECTRON TRANSPORT PROTIN SCO1/SENC FAMILY MEMBER"/>
    <property type="match status" value="1"/>
</dbReference>
<feature type="domain" description="Thioredoxin" evidence="4">
    <location>
        <begin position="38"/>
        <end position="198"/>
    </location>
</feature>
<dbReference type="Proteomes" id="UP000669605">
    <property type="component" value="Unassembled WGS sequence"/>
</dbReference>
<keyword evidence="2" id="KW-0186">Copper</keyword>
<protein>
    <submittedName>
        <fullName evidence="5">SCO family protein</fullName>
    </submittedName>
</protein>
<dbReference type="SUPFAM" id="SSF52833">
    <property type="entry name" value="Thioredoxin-like"/>
    <property type="match status" value="1"/>
</dbReference>
<keyword evidence="6" id="KW-1185">Reference proteome</keyword>
<dbReference type="InterPro" id="IPR036249">
    <property type="entry name" value="Thioredoxin-like_sf"/>
</dbReference>
<evidence type="ECO:0000256" key="3">
    <source>
        <dbReference type="SAM" id="SignalP"/>
    </source>
</evidence>